<accession>A0A2G6KFF1</accession>
<reference evidence="1 2" key="1">
    <citation type="submission" date="2017-10" db="EMBL/GenBank/DDBJ databases">
        <title>Novel microbial diversity and functional potential in the marine mammal oral microbiome.</title>
        <authorList>
            <person name="Dudek N.K."/>
            <person name="Sun C.L."/>
            <person name="Burstein D."/>
            <person name="Kantor R.S."/>
            <person name="Aliaga Goltsman D.S."/>
            <person name="Bik E.M."/>
            <person name="Thomas B.C."/>
            <person name="Banfield J.F."/>
            <person name="Relman D.A."/>
        </authorList>
    </citation>
    <scope>NUCLEOTIDE SEQUENCE [LARGE SCALE GENOMIC DNA]</scope>
    <source>
        <strain evidence="1">DOLJORAL78_61_10</strain>
    </source>
</reference>
<sequence length="71" mass="7916">MLDRWGIDPTRFAMVGNSVPSDILPVLSIGGSGIHIEYHTTWIHETIDDHDGEFTTLSSIAELPHWLATMI</sequence>
<evidence type="ECO:0000313" key="1">
    <source>
        <dbReference type="EMBL" id="PIE34404.1"/>
    </source>
</evidence>
<dbReference type="EMBL" id="PDSL01000020">
    <property type="protein sequence ID" value="PIE34404.1"/>
    <property type="molecule type" value="Genomic_DNA"/>
</dbReference>
<dbReference type="Gene3D" id="3.40.50.1000">
    <property type="entry name" value="HAD superfamily/HAD-like"/>
    <property type="match status" value="1"/>
</dbReference>
<gene>
    <name evidence="1" type="ORF">CSA55_01150</name>
</gene>
<name>A0A2G6KFF1_9ACTN</name>
<organism evidence="1 2">
    <name type="scientific">Ilumatobacter coccineus</name>
    <dbReference type="NCBI Taxonomy" id="467094"/>
    <lineage>
        <taxon>Bacteria</taxon>
        <taxon>Bacillati</taxon>
        <taxon>Actinomycetota</taxon>
        <taxon>Acidimicrobiia</taxon>
        <taxon>Acidimicrobiales</taxon>
        <taxon>Ilumatobacteraceae</taxon>
        <taxon>Ilumatobacter</taxon>
    </lineage>
</organism>
<dbReference type="Proteomes" id="UP000230914">
    <property type="component" value="Unassembled WGS sequence"/>
</dbReference>
<protein>
    <recommendedName>
        <fullName evidence="3">Hydrolase</fullName>
    </recommendedName>
</protein>
<dbReference type="SUPFAM" id="SSF56784">
    <property type="entry name" value="HAD-like"/>
    <property type="match status" value="1"/>
</dbReference>
<evidence type="ECO:0008006" key="3">
    <source>
        <dbReference type="Google" id="ProtNLM"/>
    </source>
</evidence>
<comment type="caution">
    <text evidence="1">The sequence shown here is derived from an EMBL/GenBank/DDBJ whole genome shotgun (WGS) entry which is preliminary data.</text>
</comment>
<evidence type="ECO:0000313" key="2">
    <source>
        <dbReference type="Proteomes" id="UP000230914"/>
    </source>
</evidence>
<dbReference type="AlphaFoldDB" id="A0A2G6KFF1"/>
<dbReference type="InterPro" id="IPR023214">
    <property type="entry name" value="HAD_sf"/>
</dbReference>
<dbReference type="InterPro" id="IPR036412">
    <property type="entry name" value="HAD-like_sf"/>
</dbReference>
<proteinExistence type="predicted"/>